<dbReference type="EMBL" id="BHYK01000018">
    <property type="protein sequence ID" value="GCD11455.1"/>
    <property type="molecule type" value="Genomic_DNA"/>
</dbReference>
<dbReference type="RefSeq" id="WP_125003290.1">
    <property type="nucleotide sequence ID" value="NZ_BHYK01000018.1"/>
</dbReference>
<organism evidence="1 2">
    <name type="scientific">Clostridium tagluense</name>
    <dbReference type="NCBI Taxonomy" id="360422"/>
    <lineage>
        <taxon>Bacteria</taxon>
        <taxon>Bacillati</taxon>
        <taxon>Bacillota</taxon>
        <taxon>Clostridia</taxon>
        <taxon>Eubacteriales</taxon>
        <taxon>Clostridiaceae</taxon>
        <taxon>Clostridium</taxon>
    </lineage>
</organism>
<comment type="caution">
    <text evidence="1">The sequence shown here is derived from an EMBL/GenBank/DDBJ whole genome shotgun (WGS) entry which is preliminary data.</text>
</comment>
<name>A0A401UPH9_9CLOT</name>
<accession>A0A401UPH9</accession>
<dbReference type="Proteomes" id="UP000287872">
    <property type="component" value="Unassembled WGS sequence"/>
</dbReference>
<gene>
    <name evidence="1" type="ORF">Ctaglu_30780</name>
</gene>
<keyword evidence="2" id="KW-1185">Reference proteome</keyword>
<proteinExistence type="predicted"/>
<dbReference type="OrthoDB" id="2082779at2"/>
<evidence type="ECO:0000313" key="2">
    <source>
        <dbReference type="Proteomes" id="UP000287872"/>
    </source>
</evidence>
<reference evidence="1 2" key="1">
    <citation type="submission" date="2018-11" db="EMBL/GenBank/DDBJ databases">
        <title>Genome sequencing and assembly of Clostridium tagluense strain A121.</title>
        <authorList>
            <person name="Murakami T."/>
            <person name="Segawa T."/>
            <person name="Shcherbakova V.A."/>
            <person name="Mori H."/>
            <person name="Yoshimura Y."/>
        </authorList>
    </citation>
    <scope>NUCLEOTIDE SEQUENCE [LARGE SCALE GENOMIC DNA]</scope>
    <source>
        <strain evidence="1 2">A121</strain>
    </source>
</reference>
<sequence length="111" mass="12737">MPKIFANNKHWMRGGHMNQKRHIEMTDGEKANIAICTGNKDEHPCKNPIFRCSECGNYGCDQEFSNKCSEQGFKNDKCLHCGEVATRIPVMKEEFAKYIAEWEKEVPVIKG</sequence>
<evidence type="ECO:0000313" key="1">
    <source>
        <dbReference type="EMBL" id="GCD11455.1"/>
    </source>
</evidence>
<dbReference type="AlphaFoldDB" id="A0A401UPH9"/>
<protein>
    <submittedName>
        <fullName evidence="1">Uncharacterized protein</fullName>
    </submittedName>
</protein>